<dbReference type="SUPFAM" id="SSF53335">
    <property type="entry name" value="S-adenosyl-L-methionine-dependent methyltransferases"/>
    <property type="match status" value="1"/>
</dbReference>
<name>A0A9W7CFS1_9STRA</name>
<dbReference type="CDD" id="cd02440">
    <property type="entry name" value="AdoMet_MTases"/>
    <property type="match status" value="1"/>
</dbReference>
<dbReference type="AlphaFoldDB" id="A0A9W7CFS1"/>
<accession>A0A9W7CFS1</accession>
<sequence>MTEAATKALHDDNMTTSGGETVGDGTAMGSLTSGGTGQGVSFMERLRRDHVRVHPYGEPTYWDERYENFRREHGQNYSFDWYLDPKKISTILELHIGEDRGKKILILGCGNSMMSKVLYDMGYRSIVSVDTSGVVISQMQFRYKDCEGLEFMVGDAMKLDSFPDKTFDAVVEKGCLDCIFCSYNTIDNALLAYQEAWRLLKPGKGKFISLSYGTYETRAAHMKHSKWEVEINPVAYSHGISMFVATKFPEATKKGKMKALLKYGALMGRNTSKDKWKPQESKKHSTQTRHKDKVAQLALQGIVLLTEEEEKELELDPEKGFHIEDVQDELAKGLDANLEMEKAAKEQHLKESEEIVDGRLEEIDDETDPADLGSVMAAAFRKRQGFDDSKLRKQQSLLKPKIRAKKQSAVWNLAKKTLEARKGTVQDDDAMDQIIDEEEWDELQN</sequence>
<evidence type="ECO:0000313" key="6">
    <source>
        <dbReference type="EMBL" id="GMI03796.1"/>
    </source>
</evidence>
<evidence type="ECO:0000256" key="4">
    <source>
        <dbReference type="SAM" id="MobiDB-lite"/>
    </source>
</evidence>
<dbReference type="GO" id="GO:0008757">
    <property type="term" value="F:S-adenosylmethionine-dependent methyltransferase activity"/>
    <property type="evidence" value="ECO:0007669"/>
    <property type="project" value="InterPro"/>
</dbReference>
<dbReference type="PANTHER" id="PTHR12176:SF79">
    <property type="entry name" value="METHYLTRANSFERASE TYPE 11 DOMAIN-CONTAINING PROTEIN"/>
    <property type="match status" value="1"/>
</dbReference>
<feature type="region of interest" description="Disordered" evidence="4">
    <location>
        <begin position="1"/>
        <end position="39"/>
    </location>
</feature>
<evidence type="ECO:0000313" key="7">
    <source>
        <dbReference type="Proteomes" id="UP001165160"/>
    </source>
</evidence>
<organism evidence="6 7">
    <name type="scientific">Triparma verrucosa</name>
    <dbReference type="NCBI Taxonomy" id="1606542"/>
    <lineage>
        <taxon>Eukaryota</taxon>
        <taxon>Sar</taxon>
        <taxon>Stramenopiles</taxon>
        <taxon>Ochrophyta</taxon>
        <taxon>Bolidophyceae</taxon>
        <taxon>Parmales</taxon>
        <taxon>Triparmaceae</taxon>
        <taxon>Triparma</taxon>
    </lineage>
</organism>
<dbReference type="InterPro" id="IPR029063">
    <property type="entry name" value="SAM-dependent_MTases_sf"/>
</dbReference>
<comment type="caution">
    <text evidence="6">The sequence shown here is derived from an EMBL/GenBank/DDBJ whole genome shotgun (WGS) entry which is preliminary data.</text>
</comment>
<gene>
    <name evidence="6" type="ORF">TrVE_jg5439</name>
</gene>
<protein>
    <recommendedName>
        <fullName evidence="5">Methyltransferase type 11 domain-containing protein</fullName>
    </recommendedName>
</protein>
<dbReference type="PANTHER" id="PTHR12176">
    <property type="entry name" value="SAM-DEPENDENT METHYLTRANSFERASE SUPERFAMILY PROTEIN"/>
    <property type="match status" value="1"/>
</dbReference>
<feature type="domain" description="Methyltransferase type 11" evidence="5">
    <location>
        <begin position="107"/>
        <end position="203"/>
    </location>
</feature>
<feature type="compositionally biased region" description="Basic and acidic residues" evidence="4">
    <location>
        <begin position="271"/>
        <end position="283"/>
    </location>
</feature>
<evidence type="ECO:0000259" key="5">
    <source>
        <dbReference type="Pfam" id="PF08241"/>
    </source>
</evidence>
<comment type="similarity">
    <text evidence="1">Belongs to the methyltransferase superfamily.</text>
</comment>
<proteinExistence type="inferred from homology"/>
<keyword evidence="2" id="KW-0489">Methyltransferase</keyword>
<dbReference type="Pfam" id="PF08241">
    <property type="entry name" value="Methyltransf_11"/>
    <property type="match status" value="1"/>
</dbReference>
<dbReference type="InterPro" id="IPR013216">
    <property type="entry name" value="Methyltransf_11"/>
</dbReference>
<keyword evidence="7" id="KW-1185">Reference proteome</keyword>
<evidence type="ECO:0000256" key="3">
    <source>
        <dbReference type="ARBA" id="ARBA00022679"/>
    </source>
</evidence>
<feature type="region of interest" description="Disordered" evidence="4">
    <location>
        <begin position="271"/>
        <end position="291"/>
    </location>
</feature>
<dbReference type="EMBL" id="BRXX01000307">
    <property type="protein sequence ID" value="GMI03796.1"/>
    <property type="molecule type" value="Genomic_DNA"/>
</dbReference>
<dbReference type="Gene3D" id="3.40.50.150">
    <property type="entry name" value="Vaccinia Virus protein VP39"/>
    <property type="match status" value="1"/>
</dbReference>
<evidence type="ECO:0000256" key="2">
    <source>
        <dbReference type="ARBA" id="ARBA00022603"/>
    </source>
</evidence>
<reference evidence="7" key="1">
    <citation type="journal article" date="2023" name="Commun. Biol.">
        <title>Genome analysis of Parmales, the sister group of diatoms, reveals the evolutionary specialization of diatoms from phago-mixotrophs to photoautotrophs.</title>
        <authorList>
            <person name="Ban H."/>
            <person name="Sato S."/>
            <person name="Yoshikawa S."/>
            <person name="Yamada K."/>
            <person name="Nakamura Y."/>
            <person name="Ichinomiya M."/>
            <person name="Sato N."/>
            <person name="Blanc-Mathieu R."/>
            <person name="Endo H."/>
            <person name="Kuwata A."/>
            <person name="Ogata H."/>
        </authorList>
    </citation>
    <scope>NUCLEOTIDE SEQUENCE [LARGE SCALE GENOMIC DNA]</scope>
    <source>
        <strain evidence="7">NIES 3699</strain>
    </source>
</reference>
<dbReference type="Proteomes" id="UP001165160">
    <property type="component" value="Unassembled WGS sequence"/>
</dbReference>
<evidence type="ECO:0000256" key="1">
    <source>
        <dbReference type="ARBA" id="ARBA00008361"/>
    </source>
</evidence>
<dbReference type="GO" id="GO:0032259">
    <property type="term" value="P:methylation"/>
    <property type="evidence" value="ECO:0007669"/>
    <property type="project" value="UniProtKB-KW"/>
</dbReference>
<keyword evidence="3" id="KW-0808">Transferase</keyword>
<dbReference type="InterPro" id="IPR051419">
    <property type="entry name" value="Lys/N-term_MeTrsfase_sf"/>
</dbReference>